<dbReference type="SUPFAM" id="SSF103647">
    <property type="entry name" value="TSP type-3 repeat"/>
    <property type="match status" value="3"/>
</dbReference>
<feature type="compositionally biased region" description="Acidic residues" evidence="3">
    <location>
        <begin position="287"/>
        <end position="301"/>
    </location>
</feature>
<dbReference type="EMBL" id="CP019650">
    <property type="protein sequence ID" value="AQQ68433.1"/>
    <property type="molecule type" value="Genomic_DNA"/>
</dbReference>
<name>A0A1Q2M6R4_9GAMM</name>
<protein>
    <submittedName>
        <fullName evidence="4">Uncharacterized protein</fullName>
    </submittedName>
</protein>
<sequence length="462" mass="48653">MANMDQSVSPRIKMVELISDGNVSVYAESNAAINVYLDEAQAISEFMVEITLDGGAWEVLNSEYLDGKYVMPLPVIDGVSEVALKISAETADGNSIVNVINGAFLLGSDVAQHVDLDDDGVVDDLDHFPFDPTESGDADGDGIGDNSDTDRDNDGVEDSVDAFPDDPAEWLDSDGDGIGNNEDTDDDGDGVPDAVDQLPLNPGESVDTDGDGIGNNEDTDDDGDGVPDVEDQLPLNPDESIDTDGDGIGNNEDTDDDGDGVPDVEDQLPLNPDESIDTDGDGIGNNEDADDDGDGVPDSEDQLPLNSNESIDTDGDGIGNNQDTDDDGDGVEDSEDVQPLNPTYWDVANAAVQGSGVSLQNLEVGRGDQNIVVNVFKLNTNATLKLRSITLQARGSGNDGVGIDRVALHIDANENGMLDAQDQLLAEGDYLVNNGSLVLELDEPISLPIGHQQFIVTYDVAL</sequence>
<feature type="compositionally biased region" description="Acidic residues" evidence="3">
    <location>
        <begin position="323"/>
        <end position="336"/>
    </location>
</feature>
<evidence type="ECO:0000256" key="1">
    <source>
        <dbReference type="ARBA" id="ARBA00022729"/>
    </source>
</evidence>
<dbReference type="KEGG" id="maga:Mag101_12920"/>
<dbReference type="GO" id="GO:0007155">
    <property type="term" value="P:cell adhesion"/>
    <property type="evidence" value="ECO:0007669"/>
    <property type="project" value="InterPro"/>
</dbReference>
<keyword evidence="5" id="KW-1185">Reference proteome</keyword>
<evidence type="ECO:0000313" key="4">
    <source>
        <dbReference type="EMBL" id="AQQ68433.1"/>
    </source>
</evidence>
<dbReference type="PANTHER" id="PTHR10199:SF119">
    <property type="entry name" value="RE20510P"/>
    <property type="match status" value="1"/>
</dbReference>
<dbReference type="Proteomes" id="UP000188219">
    <property type="component" value="Chromosome"/>
</dbReference>
<dbReference type="GO" id="GO:0005509">
    <property type="term" value="F:calcium ion binding"/>
    <property type="evidence" value="ECO:0007669"/>
    <property type="project" value="InterPro"/>
</dbReference>
<evidence type="ECO:0000256" key="2">
    <source>
        <dbReference type="ARBA" id="ARBA00022837"/>
    </source>
</evidence>
<dbReference type="eggNOG" id="COG2304">
    <property type="taxonomic scope" value="Bacteria"/>
</dbReference>
<feature type="compositionally biased region" description="Acidic residues" evidence="3">
    <location>
        <begin position="252"/>
        <end position="266"/>
    </location>
</feature>
<dbReference type="PANTHER" id="PTHR10199">
    <property type="entry name" value="THROMBOSPONDIN"/>
    <property type="match status" value="1"/>
</dbReference>
<dbReference type="STRING" id="260552.Mag101_12920"/>
<evidence type="ECO:0000313" key="5">
    <source>
        <dbReference type="Proteomes" id="UP000188219"/>
    </source>
</evidence>
<dbReference type="Gene3D" id="4.10.1080.10">
    <property type="entry name" value="TSP type-3 repeat"/>
    <property type="match status" value="2"/>
</dbReference>
<dbReference type="InterPro" id="IPR003367">
    <property type="entry name" value="Thrombospondin_3-like_rpt"/>
</dbReference>
<dbReference type="AlphaFoldDB" id="A0A1Q2M6R4"/>
<organism evidence="4 5">
    <name type="scientific">Microbulbifer agarilyticus</name>
    <dbReference type="NCBI Taxonomy" id="260552"/>
    <lineage>
        <taxon>Bacteria</taxon>
        <taxon>Pseudomonadati</taxon>
        <taxon>Pseudomonadota</taxon>
        <taxon>Gammaproteobacteria</taxon>
        <taxon>Cellvibrionales</taxon>
        <taxon>Microbulbiferaceae</taxon>
        <taxon>Microbulbifer</taxon>
    </lineage>
</organism>
<proteinExistence type="predicted"/>
<evidence type="ECO:0000256" key="3">
    <source>
        <dbReference type="SAM" id="MobiDB-lite"/>
    </source>
</evidence>
<feature type="region of interest" description="Disordered" evidence="3">
    <location>
        <begin position="125"/>
        <end position="340"/>
    </location>
</feature>
<dbReference type="Pfam" id="PF02412">
    <property type="entry name" value="TSP_3"/>
    <property type="match status" value="6"/>
</dbReference>
<dbReference type="InterPro" id="IPR028974">
    <property type="entry name" value="TSP_type-3_rpt"/>
</dbReference>
<gene>
    <name evidence="4" type="ORF">Mag101_12920</name>
</gene>
<feature type="compositionally biased region" description="Acidic residues" evidence="3">
    <location>
        <begin position="217"/>
        <end position="231"/>
    </location>
</feature>
<accession>A0A1Q2M6R4</accession>
<feature type="compositionally biased region" description="Acidic residues" evidence="3">
    <location>
        <begin position="155"/>
        <end position="175"/>
    </location>
</feature>
<keyword evidence="1" id="KW-0732">Signal</keyword>
<keyword evidence="2" id="KW-0106">Calcium</keyword>
<reference evidence="4" key="1">
    <citation type="submission" date="2017-02" db="EMBL/GenBank/DDBJ databases">
        <title>Genome of Microbulbifer agarilyticus GP101.</title>
        <authorList>
            <person name="Jung J."/>
            <person name="Bae S.S."/>
            <person name="Baek K."/>
        </authorList>
    </citation>
    <scope>NUCLEOTIDE SEQUENCE [LARGE SCALE GENOMIC DNA]</scope>
    <source>
        <strain evidence="4">GP101</strain>
    </source>
</reference>